<protein>
    <submittedName>
        <fullName evidence="1">Uncharacterized protein</fullName>
    </submittedName>
</protein>
<dbReference type="EMBL" id="JBBPBM010000099">
    <property type="protein sequence ID" value="KAK8508583.1"/>
    <property type="molecule type" value="Genomic_DNA"/>
</dbReference>
<comment type="caution">
    <text evidence="1">The sequence shown here is derived from an EMBL/GenBank/DDBJ whole genome shotgun (WGS) entry which is preliminary data.</text>
</comment>
<keyword evidence="2" id="KW-1185">Reference proteome</keyword>
<dbReference type="Proteomes" id="UP001472677">
    <property type="component" value="Unassembled WGS sequence"/>
</dbReference>
<proteinExistence type="predicted"/>
<name>A0ABR2BNJ3_9ROSI</name>
<evidence type="ECO:0000313" key="2">
    <source>
        <dbReference type="Proteomes" id="UP001472677"/>
    </source>
</evidence>
<evidence type="ECO:0000313" key="1">
    <source>
        <dbReference type="EMBL" id="KAK8508583.1"/>
    </source>
</evidence>
<sequence>MAMEVGKTLGKMKMRLKMAMRGERESVDRAGDTTDTCKSKTQGSGTMASTEETFHVVDDWNNSLGLGTLQRDSGPRLVGPREVWDAHVDGLEGWRKEFLEKLRQGDSGAKSGISPTVGFSKDTEERLDIQNNLGNPRKEAIKMERQNKGFQKRNRKKNLQSGISYKCMAEEVTKLMENLQFIEEELTELGDLNMEQLGNLEGSEKWIVGGTCARRDQRISKDLSSLETG</sequence>
<accession>A0ABR2BNJ3</accession>
<reference evidence="1 2" key="1">
    <citation type="journal article" date="2024" name="G3 (Bethesda)">
        <title>Genome assembly of Hibiscus sabdariffa L. provides insights into metabolisms of medicinal natural products.</title>
        <authorList>
            <person name="Kim T."/>
        </authorList>
    </citation>
    <scope>NUCLEOTIDE SEQUENCE [LARGE SCALE GENOMIC DNA]</scope>
    <source>
        <strain evidence="1">TK-2024</strain>
        <tissue evidence="1">Old leaves</tissue>
    </source>
</reference>
<gene>
    <name evidence="1" type="ORF">V6N12_044499</name>
</gene>
<organism evidence="1 2">
    <name type="scientific">Hibiscus sabdariffa</name>
    <name type="common">roselle</name>
    <dbReference type="NCBI Taxonomy" id="183260"/>
    <lineage>
        <taxon>Eukaryota</taxon>
        <taxon>Viridiplantae</taxon>
        <taxon>Streptophyta</taxon>
        <taxon>Embryophyta</taxon>
        <taxon>Tracheophyta</taxon>
        <taxon>Spermatophyta</taxon>
        <taxon>Magnoliopsida</taxon>
        <taxon>eudicotyledons</taxon>
        <taxon>Gunneridae</taxon>
        <taxon>Pentapetalae</taxon>
        <taxon>rosids</taxon>
        <taxon>malvids</taxon>
        <taxon>Malvales</taxon>
        <taxon>Malvaceae</taxon>
        <taxon>Malvoideae</taxon>
        <taxon>Hibiscus</taxon>
    </lineage>
</organism>